<dbReference type="NCBIfam" id="TIGR00738">
    <property type="entry name" value="rrf2_super"/>
    <property type="match status" value="1"/>
</dbReference>
<evidence type="ECO:0000313" key="2">
    <source>
        <dbReference type="EMBL" id="MSS20619.1"/>
    </source>
</evidence>
<dbReference type="Proteomes" id="UP000461754">
    <property type="component" value="Unassembled WGS sequence"/>
</dbReference>
<gene>
    <name evidence="2" type="ORF">FYJ52_09460</name>
</gene>
<keyword evidence="1" id="KW-0238">DNA-binding</keyword>
<proteinExistence type="predicted"/>
<protein>
    <submittedName>
        <fullName evidence="2">Rrf2 family transcriptional regulator</fullName>
    </submittedName>
</protein>
<organism evidence="2 3">
    <name type="scientific">Pseudoramibacter porci</name>
    <dbReference type="NCBI Taxonomy" id="2606631"/>
    <lineage>
        <taxon>Bacteria</taxon>
        <taxon>Bacillati</taxon>
        <taxon>Bacillota</taxon>
        <taxon>Clostridia</taxon>
        <taxon>Eubacteriales</taxon>
        <taxon>Eubacteriaceae</taxon>
        <taxon>Pseudoramibacter</taxon>
    </lineage>
</organism>
<accession>A0A7X2TAI5</accession>
<dbReference type="PROSITE" id="PS51197">
    <property type="entry name" value="HTH_RRF2_2"/>
    <property type="match status" value="1"/>
</dbReference>
<dbReference type="InterPro" id="IPR036390">
    <property type="entry name" value="WH_DNA-bd_sf"/>
</dbReference>
<evidence type="ECO:0000256" key="1">
    <source>
        <dbReference type="ARBA" id="ARBA00023125"/>
    </source>
</evidence>
<dbReference type="SUPFAM" id="SSF46785">
    <property type="entry name" value="Winged helix' DNA-binding domain"/>
    <property type="match status" value="1"/>
</dbReference>
<dbReference type="PANTHER" id="PTHR33221:SF5">
    <property type="entry name" value="HTH-TYPE TRANSCRIPTIONAL REGULATOR ISCR"/>
    <property type="match status" value="1"/>
</dbReference>
<name>A0A7X2TAI5_9FIRM</name>
<dbReference type="PANTHER" id="PTHR33221">
    <property type="entry name" value="WINGED HELIX-TURN-HELIX TRANSCRIPTIONAL REGULATOR, RRF2 FAMILY"/>
    <property type="match status" value="1"/>
</dbReference>
<keyword evidence="3" id="KW-1185">Reference proteome</keyword>
<dbReference type="AlphaFoldDB" id="A0A7X2TAI5"/>
<dbReference type="Gene3D" id="1.10.10.10">
    <property type="entry name" value="Winged helix-like DNA-binding domain superfamily/Winged helix DNA-binding domain"/>
    <property type="match status" value="1"/>
</dbReference>
<dbReference type="InterPro" id="IPR036388">
    <property type="entry name" value="WH-like_DNA-bd_sf"/>
</dbReference>
<dbReference type="GO" id="GO:0005829">
    <property type="term" value="C:cytosol"/>
    <property type="evidence" value="ECO:0007669"/>
    <property type="project" value="TreeGrafter"/>
</dbReference>
<dbReference type="RefSeq" id="WP_154576985.1">
    <property type="nucleotide sequence ID" value="NZ_VUMO01000018.1"/>
</dbReference>
<dbReference type="InterPro" id="IPR000944">
    <property type="entry name" value="Tscrpt_reg_Rrf2"/>
</dbReference>
<dbReference type="GO" id="GO:0003677">
    <property type="term" value="F:DNA binding"/>
    <property type="evidence" value="ECO:0007669"/>
    <property type="project" value="UniProtKB-KW"/>
</dbReference>
<comment type="caution">
    <text evidence="2">The sequence shown here is derived from an EMBL/GenBank/DDBJ whole genome shotgun (WGS) entry which is preliminary data.</text>
</comment>
<evidence type="ECO:0000313" key="3">
    <source>
        <dbReference type="Proteomes" id="UP000461754"/>
    </source>
</evidence>
<reference evidence="2 3" key="1">
    <citation type="submission" date="2019-08" db="EMBL/GenBank/DDBJ databases">
        <title>In-depth cultivation of the pig gut microbiome towards novel bacterial diversity and tailored functional studies.</title>
        <authorList>
            <person name="Wylensek D."/>
            <person name="Hitch T.C.A."/>
            <person name="Clavel T."/>
        </authorList>
    </citation>
    <scope>NUCLEOTIDE SEQUENCE [LARGE SCALE GENOMIC DNA]</scope>
    <source>
        <strain evidence="2 3">RF-744-FAT-4</strain>
    </source>
</reference>
<dbReference type="EMBL" id="VUMO01000018">
    <property type="protein sequence ID" value="MSS20619.1"/>
    <property type="molecule type" value="Genomic_DNA"/>
</dbReference>
<sequence length="148" mass="16468">MRISAKGRYGLAAMIELTWLSANGKLIPVATLSDHLGISKIYLEQIFSLLKRGKLVTSVKGAQGGYRLARDASEISVYDILSALEQTLFEPTESSVEEKAPIIENILNANVYRVLDDSVKATLSKIKLSHLIEEYVAQKNKGNYMFYI</sequence>
<dbReference type="GO" id="GO:0003700">
    <property type="term" value="F:DNA-binding transcription factor activity"/>
    <property type="evidence" value="ECO:0007669"/>
    <property type="project" value="TreeGrafter"/>
</dbReference>
<dbReference type="Pfam" id="PF02082">
    <property type="entry name" value="Rrf2"/>
    <property type="match status" value="1"/>
</dbReference>